<accession>A0ABV6RX38</accession>
<sequence>MRIVHLGLGAFHRAHQAWYTESCTDGEDWGIAAFTGRSATAALELQAQAGVYTVLERGPVDRLHLVGRISRALDGARVGELATCIAAPDTSLVTLTVTEAGYRLTPEGMPDRDDEAMAHDITWLQSNLAASRMEFEPGPRTPLARLLAGLESRRRIGADPIAIVPCDNMPENARLIRTGVRALAEYGSPDLADYLASRVTFVSTSVDRITPGVSADDIAEVEHLAGYRDGSPVVTEPFHDWVLEGEFPAGRPHWESAGARFVSDIEPFERRKLWLLNGAHTLLAYAGTARGHTTVAEAIADQDLRGWIEDFWDEAAAHLDGEGLELDDYRAALLERFANPKIRHQLDQIGVDGVTKLRVRIVPIVRAERRRGRAGEGAARVLAAWSAAARDRRLPADRYSADVEGASARSGVGALLRVLDPQLADDAQLVRLVEGLARGLEVSSAAR</sequence>
<dbReference type="RefSeq" id="WP_386674358.1">
    <property type="nucleotide sequence ID" value="NZ_JBHLTG010000008.1"/>
</dbReference>
<keyword evidence="2" id="KW-0520">NAD</keyword>
<dbReference type="Gene3D" id="1.10.1040.10">
    <property type="entry name" value="N-(1-d-carboxylethyl)-l-norvaline Dehydrogenase, domain 2"/>
    <property type="match status" value="1"/>
</dbReference>
<dbReference type="InterPro" id="IPR036291">
    <property type="entry name" value="NAD(P)-bd_dom_sf"/>
</dbReference>
<evidence type="ECO:0000313" key="5">
    <source>
        <dbReference type="EMBL" id="MFC0681545.1"/>
    </source>
</evidence>
<dbReference type="SUPFAM" id="SSF51735">
    <property type="entry name" value="NAD(P)-binding Rossmann-fold domains"/>
    <property type="match status" value="1"/>
</dbReference>
<keyword evidence="1 5" id="KW-0560">Oxidoreductase</keyword>
<dbReference type="GO" id="GO:0016491">
    <property type="term" value="F:oxidoreductase activity"/>
    <property type="evidence" value="ECO:0007669"/>
    <property type="project" value="UniProtKB-KW"/>
</dbReference>
<dbReference type="Pfam" id="PF08125">
    <property type="entry name" value="Mannitol_dh_C"/>
    <property type="match status" value="1"/>
</dbReference>
<comment type="caution">
    <text evidence="5">The sequence shown here is derived from an EMBL/GenBank/DDBJ whole genome shotgun (WGS) entry which is preliminary data.</text>
</comment>
<evidence type="ECO:0000259" key="4">
    <source>
        <dbReference type="Pfam" id="PF08125"/>
    </source>
</evidence>
<dbReference type="EC" id="1.1.1.-" evidence="5"/>
<dbReference type="EMBL" id="JBHLTG010000008">
    <property type="protein sequence ID" value="MFC0681545.1"/>
    <property type="molecule type" value="Genomic_DNA"/>
</dbReference>
<evidence type="ECO:0000256" key="2">
    <source>
        <dbReference type="ARBA" id="ARBA00023027"/>
    </source>
</evidence>
<dbReference type="PANTHER" id="PTHR43362">
    <property type="entry name" value="MANNITOL DEHYDROGENASE DSF1-RELATED"/>
    <property type="match status" value="1"/>
</dbReference>
<organism evidence="5 6">
    <name type="scientific">Lysobacter korlensis</name>
    <dbReference type="NCBI Taxonomy" id="553636"/>
    <lineage>
        <taxon>Bacteria</taxon>
        <taxon>Pseudomonadati</taxon>
        <taxon>Pseudomonadota</taxon>
        <taxon>Gammaproteobacteria</taxon>
        <taxon>Lysobacterales</taxon>
        <taxon>Lysobacteraceae</taxon>
        <taxon>Lysobacter</taxon>
    </lineage>
</organism>
<proteinExistence type="predicted"/>
<dbReference type="Proteomes" id="UP001589896">
    <property type="component" value="Unassembled WGS sequence"/>
</dbReference>
<dbReference type="Gene3D" id="3.40.50.720">
    <property type="entry name" value="NAD(P)-binding Rossmann-like Domain"/>
    <property type="match status" value="1"/>
</dbReference>
<dbReference type="PANTHER" id="PTHR43362:SF1">
    <property type="entry name" value="MANNITOL DEHYDROGENASE 2-RELATED"/>
    <property type="match status" value="1"/>
</dbReference>
<dbReference type="Pfam" id="PF01232">
    <property type="entry name" value="Mannitol_dh"/>
    <property type="match status" value="1"/>
</dbReference>
<dbReference type="InterPro" id="IPR023027">
    <property type="entry name" value="Mannitol_DH_CS"/>
</dbReference>
<dbReference type="SUPFAM" id="SSF48179">
    <property type="entry name" value="6-phosphogluconate dehydrogenase C-terminal domain-like"/>
    <property type="match status" value="1"/>
</dbReference>
<feature type="domain" description="Mannitol dehydrogenase C-terminal" evidence="4">
    <location>
        <begin position="264"/>
        <end position="386"/>
    </location>
</feature>
<dbReference type="InterPro" id="IPR000669">
    <property type="entry name" value="Mannitol_DH"/>
</dbReference>
<dbReference type="InterPro" id="IPR008927">
    <property type="entry name" value="6-PGluconate_DH-like_C_sf"/>
</dbReference>
<evidence type="ECO:0000259" key="3">
    <source>
        <dbReference type="Pfam" id="PF01232"/>
    </source>
</evidence>
<evidence type="ECO:0000256" key="1">
    <source>
        <dbReference type="ARBA" id="ARBA00023002"/>
    </source>
</evidence>
<keyword evidence="6" id="KW-1185">Reference proteome</keyword>
<dbReference type="InterPro" id="IPR013328">
    <property type="entry name" value="6PGD_dom2"/>
</dbReference>
<dbReference type="InterPro" id="IPR050988">
    <property type="entry name" value="Mannitol_DH/Oxidoreductase"/>
</dbReference>
<feature type="domain" description="Mannitol dehydrogenase N-terminal" evidence="3">
    <location>
        <begin position="1"/>
        <end position="255"/>
    </location>
</feature>
<dbReference type="InterPro" id="IPR013118">
    <property type="entry name" value="Mannitol_DH_C"/>
</dbReference>
<reference evidence="5 6" key="1">
    <citation type="submission" date="2024-09" db="EMBL/GenBank/DDBJ databases">
        <authorList>
            <person name="Sun Q."/>
            <person name="Mori K."/>
        </authorList>
    </citation>
    <scope>NUCLEOTIDE SEQUENCE [LARGE SCALE GENOMIC DNA]</scope>
    <source>
        <strain evidence="5 6">KCTC 23076</strain>
    </source>
</reference>
<gene>
    <name evidence="5" type="ORF">ACFFGH_27265</name>
</gene>
<dbReference type="PROSITE" id="PS00974">
    <property type="entry name" value="MANNITOL_DHGENASE"/>
    <property type="match status" value="1"/>
</dbReference>
<dbReference type="InterPro" id="IPR013131">
    <property type="entry name" value="Mannitol_DH_N"/>
</dbReference>
<evidence type="ECO:0000313" key="6">
    <source>
        <dbReference type="Proteomes" id="UP001589896"/>
    </source>
</evidence>
<name>A0ABV6RX38_9GAMM</name>
<protein>
    <submittedName>
        <fullName evidence="5">Mannitol dehydrogenase family protein</fullName>
        <ecNumber evidence="5">1.1.1.-</ecNumber>
    </submittedName>
</protein>
<dbReference type="PRINTS" id="PR00084">
    <property type="entry name" value="MTLDHDRGNASE"/>
</dbReference>